<evidence type="ECO:0000259" key="1">
    <source>
        <dbReference type="Pfam" id="PF06012"/>
    </source>
</evidence>
<dbReference type="OrthoDB" id="8068875at2759"/>
<keyword evidence="3" id="KW-1185">Reference proteome</keyword>
<comment type="caution">
    <text evidence="2">The sequence shown here is derived from an EMBL/GenBank/DDBJ whole genome shotgun (WGS) entry which is preliminary data.</text>
</comment>
<gene>
    <name evidence="2" type="ORF">PCANC_21632</name>
</gene>
<evidence type="ECO:0000313" key="3">
    <source>
        <dbReference type="Proteomes" id="UP000235388"/>
    </source>
</evidence>
<organism evidence="2 3">
    <name type="scientific">Puccinia coronata f. sp. avenae</name>
    <dbReference type="NCBI Taxonomy" id="200324"/>
    <lineage>
        <taxon>Eukaryota</taxon>
        <taxon>Fungi</taxon>
        <taxon>Dikarya</taxon>
        <taxon>Basidiomycota</taxon>
        <taxon>Pucciniomycotina</taxon>
        <taxon>Pucciniomycetes</taxon>
        <taxon>Pucciniales</taxon>
        <taxon>Pucciniaceae</taxon>
        <taxon>Puccinia</taxon>
    </lineage>
</organism>
<name>A0A2N5THH6_9BASI</name>
<proteinExistence type="predicted"/>
<reference evidence="2 3" key="1">
    <citation type="submission" date="2017-11" db="EMBL/GenBank/DDBJ databases">
        <title>De novo assembly and phasing of dikaryotic genomes from two isolates of Puccinia coronata f. sp. avenae, the causal agent of oat crown rust.</title>
        <authorList>
            <person name="Miller M.E."/>
            <person name="Zhang Y."/>
            <person name="Omidvar V."/>
            <person name="Sperschneider J."/>
            <person name="Schwessinger B."/>
            <person name="Raley C."/>
            <person name="Palmer J.M."/>
            <person name="Garnica D."/>
            <person name="Upadhyaya N."/>
            <person name="Rathjen J."/>
            <person name="Taylor J.M."/>
            <person name="Park R.F."/>
            <person name="Dodds P.N."/>
            <person name="Hirsch C.D."/>
            <person name="Kianian S.F."/>
            <person name="Figueroa M."/>
        </authorList>
    </citation>
    <scope>NUCLEOTIDE SEQUENCE [LARGE SCALE GENOMIC DNA]</scope>
    <source>
        <strain evidence="2">12NC29</strain>
    </source>
</reference>
<dbReference type="STRING" id="200324.A0A2N5THH6"/>
<dbReference type="Proteomes" id="UP000235388">
    <property type="component" value="Unassembled WGS sequence"/>
</dbReference>
<accession>A0A2N5THH6</accession>
<sequence>MEDYKEWVIRFGQSVQYVARQPTRAGAEGYISGELVEGGMIELRQRLFFSRDGSLPPGFPPRLGHNPNVLAKKRQIVKDAVQILRDSIGVALHSLSIPINPSGSDTTSSASEEQMPELTPIQLSELLSIIISNTPISSTEEGKETKLLWTPTVQPATVQAIVSRPISVKLSFLKQSRVLENCTNRKLFSSYVRLDGFLLTTATDVLLANLRLILWSSQQWSVQH</sequence>
<dbReference type="EMBL" id="PGCJ01000664">
    <property type="protein sequence ID" value="PLW24931.1"/>
    <property type="molecule type" value="Genomic_DNA"/>
</dbReference>
<protein>
    <recommendedName>
        <fullName evidence="1">DUF908 domain-containing protein</fullName>
    </recommendedName>
</protein>
<dbReference type="AlphaFoldDB" id="A0A2N5THH6"/>
<dbReference type="Pfam" id="PF06012">
    <property type="entry name" value="DUF908"/>
    <property type="match status" value="1"/>
</dbReference>
<feature type="domain" description="DUF908" evidence="1">
    <location>
        <begin position="177"/>
        <end position="222"/>
    </location>
</feature>
<evidence type="ECO:0000313" key="2">
    <source>
        <dbReference type="EMBL" id="PLW24931.1"/>
    </source>
</evidence>
<dbReference type="InterPro" id="IPR010309">
    <property type="entry name" value="E3_Ub_ligase_DUF908"/>
</dbReference>